<evidence type="ECO:0000256" key="1">
    <source>
        <dbReference type="SAM" id="Phobius"/>
    </source>
</evidence>
<dbReference type="PROSITE" id="PS50883">
    <property type="entry name" value="EAL"/>
    <property type="match status" value="1"/>
</dbReference>
<feature type="domain" description="HAMP" evidence="4">
    <location>
        <begin position="342"/>
        <end position="394"/>
    </location>
</feature>
<dbReference type="NCBIfam" id="TIGR00229">
    <property type="entry name" value="sensory_box"/>
    <property type="match status" value="1"/>
</dbReference>
<feature type="domain" description="GGDEF" evidence="5">
    <location>
        <begin position="543"/>
        <end position="673"/>
    </location>
</feature>
<dbReference type="EMBL" id="SMFV01000002">
    <property type="protein sequence ID" value="TCK05341.1"/>
    <property type="molecule type" value="Genomic_DNA"/>
</dbReference>
<feature type="domain" description="PAS" evidence="2">
    <location>
        <begin position="409"/>
        <end position="452"/>
    </location>
</feature>
<reference evidence="6 7" key="1">
    <citation type="submission" date="2019-03" db="EMBL/GenBank/DDBJ databases">
        <title>Genomic Encyclopedia of Archaeal and Bacterial Type Strains, Phase II (KMG-II): from individual species to whole genera.</title>
        <authorList>
            <person name="Goeker M."/>
        </authorList>
    </citation>
    <scope>NUCLEOTIDE SEQUENCE [LARGE SCALE GENOMIC DNA]</scope>
    <source>
        <strain evidence="6 7">DSM 24425</strain>
    </source>
</reference>
<dbReference type="GO" id="GO:0007165">
    <property type="term" value="P:signal transduction"/>
    <property type="evidence" value="ECO:0007669"/>
    <property type="project" value="InterPro"/>
</dbReference>
<dbReference type="SMART" id="SM00304">
    <property type="entry name" value="HAMP"/>
    <property type="match status" value="1"/>
</dbReference>
<dbReference type="GO" id="GO:0071111">
    <property type="term" value="F:cyclic-guanylate-specific phosphodiesterase activity"/>
    <property type="evidence" value="ECO:0007669"/>
    <property type="project" value="InterPro"/>
</dbReference>
<dbReference type="PANTHER" id="PTHR33121:SF71">
    <property type="entry name" value="OXYGEN SENSOR PROTEIN DOSP"/>
    <property type="match status" value="1"/>
</dbReference>
<dbReference type="InterPro" id="IPR001633">
    <property type="entry name" value="EAL_dom"/>
</dbReference>
<dbReference type="Proteomes" id="UP000295777">
    <property type="component" value="Unassembled WGS sequence"/>
</dbReference>
<dbReference type="SUPFAM" id="SSF158472">
    <property type="entry name" value="HAMP domain-like"/>
    <property type="match status" value="1"/>
</dbReference>
<dbReference type="InterPro" id="IPR035965">
    <property type="entry name" value="PAS-like_dom_sf"/>
</dbReference>
<dbReference type="SUPFAM" id="SSF141868">
    <property type="entry name" value="EAL domain-like"/>
    <property type="match status" value="1"/>
</dbReference>
<dbReference type="GO" id="GO:0016020">
    <property type="term" value="C:membrane"/>
    <property type="evidence" value="ECO:0007669"/>
    <property type="project" value="InterPro"/>
</dbReference>
<evidence type="ECO:0000259" key="4">
    <source>
        <dbReference type="PROSITE" id="PS50885"/>
    </source>
</evidence>
<dbReference type="OrthoDB" id="7057390at2"/>
<evidence type="ECO:0000259" key="5">
    <source>
        <dbReference type="PROSITE" id="PS50887"/>
    </source>
</evidence>
<dbReference type="Gene3D" id="3.30.450.20">
    <property type="entry name" value="PAS domain"/>
    <property type="match status" value="1"/>
</dbReference>
<dbReference type="Pfam" id="PF13426">
    <property type="entry name" value="PAS_9"/>
    <property type="match status" value="1"/>
</dbReference>
<dbReference type="CDD" id="cd01949">
    <property type="entry name" value="GGDEF"/>
    <property type="match status" value="1"/>
</dbReference>
<dbReference type="CDD" id="cd01948">
    <property type="entry name" value="EAL"/>
    <property type="match status" value="1"/>
</dbReference>
<feature type="transmembrane region" description="Helical" evidence="1">
    <location>
        <begin position="20"/>
        <end position="40"/>
    </location>
</feature>
<dbReference type="Pfam" id="PF00672">
    <property type="entry name" value="HAMP"/>
    <property type="match status" value="1"/>
</dbReference>
<dbReference type="SUPFAM" id="SSF55073">
    <property type="entry name" value="Nucleotide cyclase"/>
    <property type="match status" value="1"/>
</dbReference>
<dbReference type="InterPro" id="IPR029787">
    <property type="entry name" value="Nucleotide_cyclase"/>
</dbReference>
<keyword evidence="1" id="KW-0812">Transmembrane</keyword>
<keyword evidence="1" id="KW-1133">Transmembrane helix</keyword>
<protein>
    <submittedName>
        <fullName evidence="6">PAS domain S-box-containing protein</fullName>
    </submittedName>
</protein>
<dbReference type="InterPro" id="IPR000160">
    <property type="entry name" value="GGDEF_dom"/>
</dbReference>
<evidence type="ECO:0000259" key="3">
    <source>
        <dbReference type="PROSITE" id="PS50883"/>
    </source>
</evidence>
<dbReference type="CDD" id="cd06225">
    <property type="entry name" value="HAMP"/>
    <property type="match status" value="1"/>
</dbReference>
<dbReference type="InterPro" id="IPR043128">
    <property type="entry name" value="Rev_trsase/Diguanyl_cyclase"/>
</dbReference>
<evidence type="ECO:0000259" key="2">
    <source>
        <dbReference type="PROSITE" id="PS50112"/>
    </source>
</evidence>
<name>A0A4R1GET0_9BACT</name>
<evidence type="ECO:0000313" key="6">
    <source>
        <dbReference type="EMBL" id="TCK05341.1"/>
    </source>
</evidence>
<keyword evidence="1" id="KW-0472">Membrane</keyword>
<dbReference type="Gene3D" id="3.20.20.450">
    <property type="entry name" value="EAL domain"/>
    <property type="match status" value="1"/>
</dbReference>
<dbReference type="Pfam" id="PF00563">
    <property type="entry name" value="EAL"/>
    <property type="match status" value="1"/>
</dbReference>
<dbReference type="Gene3D" id="3.30.70.270">
    <property type="match status" value="1"/>
</dbReference>
<feature type="transmembrane region" description="Helical" evidence="1">
    <location>
        <begin position="314"/>
        <end position="333"/>
    </location>
</feature>
<dbReference type="PROSITE" id="PS50112">
    <property type="entry name" value="PAS"/>
    <property type="match status" value="1"/>
</dbReference>
<dbReference type="SUPFAM" id="SSF55785">
    <property type="entry name" value="PYP-like sensor domain (PAS domain)"/>
    <property type="match status" value="1"/>
</dbReference>
<dbReference type="InterPro" id="IPR000014">
    <property type="entry name" value="PAS"/>
</dbReference>
<gene>
    <name evidence="6" type="ORF">CLV27_0768</name>
</gene>
<dbReference type="Gene3D" id="6.10.340.10">
    <property type="match status" value="1"/>
</dbReference>
<evidence type="ECO:0000313" key="7">
    <source>
        <dbReference type="Proteomes" id="UP000295777"/>
    </source>
</evidence>
<feature type="domain" description="EAL" evidence="3">
    <location>
        <begin position="685"/>
        <end position="931"/>
    </location>
</feature>
<dbReference type="PROSITE" id="PS50885">
    <property type="entry name" value="HAMP"/>
    <property type="match status" value="1"/>
</dbReference>
<accession>A0A4R1GET0</accession>
<dbReference type="InterPro" id="IPR050706">
    <property type="entry name" value="Cyclic-di-GMP_PDE-like"/>
</dbReference>
<sequence length="931" mass="107506">MELWKKLSMLYFRFWNKFSIRARILMLISLVIFPMVLMTGKSVYSGISKYIKKDKELRCIEHIKHHIYIVSLLQKHRGLLSIYLNGDKRVKERVLDLEREIKEQFKECLRRCKEPEKKKDLEKMYLQFKSLLLSSFLEKGFSAKEIFDRHTLLISRLLEFAKDEAIKDGLLVDSEPYIRTLADVALIELPQLTEIIGRVRGLGSGILAKKKLEEEEKEDIVELYRLLSGYRSVVGWTVNNIQLPQGIHVEFHDVLAKVDNYLDFVELSFIIKFNSTLDPISFFDRSSEIIDRVYSLYDSLTDYLQSFLKERKKVYLGSFTVEALALILFSSFLTCTAVTIYRTIGLSLNEILRVADGISRGDFDVKVEISDRNEFGRVARALNTALERLKETVTLLKNYKLAVDESNVILKTDSQGIITYANKEFEKLSGYKASEVTGKHLSFVFETFTDKDTFHDVLKAVKEGKLWKGRLVGKGKADKKCVVDTTIVPISKEGKKIIEFVVICHDVTELEESRQRLYHLLNYDTVTGLPNRNKLLEDIYKAEYPAICVLDISDFNHLNELFGEEQGDAILEQVGKELKKFSKNVLPYRVQSDEFALLYDLGKKSLTKEEFLAFCREIINALENAAFRCGDVDVFLNFKAGFAATKENKKNLLAYAEMALNEARRRRVKIFEMSFGRHSFDYLKNMLWIKKVRGALEDHRIIPFYQPIYNNATGKVEKFEALVRMVDEDGHFVSPGMFLSVAKKAGIYPDLTREMFRRVLEDFENLPFDVSVNISFEDLLSEKTVNFILDALKRFPSPDRLTFEILETEEIENYSLLHDFVSEIKTFGCKFAIDDFGTGYSNFENLMKLRVDYLKIDGSIIKRLPEDRGARALTEAIVSFSKELGIKTVAEFVSSGEIFELVKEIGIDYSQGYYFGKPEPIDVVKRKFKKL</sequence>
<dbReference type="RefSeq" id="WP_132525964.1">
    <property type="nucleotide sequence ID" value="NZ_SMFV01000002.1"/>
</dbReference>
<dbReference type="InterPro" id="IPR035919">
    <property type="entry name" value="EAL_sf"/>
</dbReference>
<dbReference type="SMART" id="SM00267">
    <property type="entry name" value="GGDEF"/>
    <property type="match status" value="1"/>
</dbReference>
<dbReference type="Pfam" id="PF00990">
    <property type="entry name" value="GGDEF"/>
    <property type="match status" value="1"/>
</dbReference>
<dbReference type="AlphaFoldDB" id="A0A4R1GET0"/>
<dbReference type="SMART" id="SM00052">
    <property type="entry name" value="EAL"/>
    <property type="match status" value="1"/>
</dbReference>
<comment type="caution">
    <text evidence="6">The sequence shown here is derived from an EMBL/GenBank/DDBJ whole genome shotgun (WGS) entry which is preliminary data.</text>
</comment>
<dbReference type="InterPro" id="IPR003660">
    <property type="entry name" value="HAMP_dom"/>
</dbReference>
<dbReference type="PROSITE" id="PS50887">
    <property type="entry name" value="GGDEF"/>
    <property type="match status" value="1"/>
</dbReference>
<keyword evidence="7" id="KW-1185">Reference proteome</keyword>
<dbReference type="PANTHER" id="PTHR33121">
    <property type="entry name" value="CYCLIC DI-GMP PHOSPHODIESTERASE PDEF"/>
    <property type="match status" value="1"/>
</dbReference>
<dbReference type="CDD" id="cd00130">
    <property type="entry name" value="PAS"/>
    <property type="match status" value="1"/>
</dbReference>
<organism evidence="6 7">
    <name type="scientific">Phorcysia thermohydrogeniphila</name>
    <dbReference type="NCBI Taxonomy" id="936138"/>
    <lineage>
        <taxon>Bacteria</taxon>
        <taxon>Pseudomonadati</taxon>
        <taxon>Aquificota</taxon>
        <taxon>Aquificia</taxon>
        <taxon>Desulfurobacteriales</taxon>
        <taxon>Desulfurobacteriaceae</taxon>
        <taxon>Phorcysia</taxon>
    </lineage>
</organism>
<proteinExistence type="predicted"/>